<dbReference type="VEuPathDB" id="ToxoDB:ETH_00036415"/>
<accession>U6L9Q3</accession>
<proteinExistence type="predicted"/>
<dbReference type="RefSeq" id="XP_013235239.1">
    <property type="nucleotide sequence ID" value="XM_013379785.1"/>
</dbReference>
<gene>
    <name evidence="1" type="ORF">ETH_00036415</name>
</gene>
<dbReference type="GeneID" id="25256324"/>
<dbReference type="Proteomes" id="UP000030747">
    <property type="component" value="Unassembled WGS sequence"/>
</dbReference>
<organism evidence="1 2">
    <name type="scientific">Eimeria tenella</name>
    <name type="common">Coccidian parasite</name>
    <dbReference type="NCBI Taxonomy" id="5802"/>
    <lineage>
        <taxon>Eukaryota</taxon>
        <taxon>Sar</taxon>
        <taxon>Alveolata</taxon>
        <taxon>Apicomplexa</taxon>
        <taxon>Conoidasida</taxon>
        <taxon>Coccidia</taxon>
        <taxon>Eucoccidiorida</taxon>
        <taxon>Eimeriorina</taxon>
        <taxon>Eimeriidae</taxon>
        <taxon>Eimeria</taxon>
    </lineage>
</organism>
<evidence type="ECO:0000313" key="1">
    <source>
        <dbReference type="EMBL" id="CDJ44490.1"/>
    </source>
</evidence>
<evidence type="ECO:0000313" key="2">
    <source>
        <dbReference type="Proteomes" id="UP000030747"/>
    </source>
</evidence>
<reference evidence="1" key="2">
    <citation type="submission" date="2013-10" db="EMBL/GenBank/DDBJ databases">
        <authorList>
            <person name="Aslett M."/>
        </authorList>
    </citation>
    <scope>NUCLEOTIDE SEQUENCE [LARGE SCALE GENOMIC DNA]</scope>
    <source>
        <strain evidence="1">Houghton</strain>
    </source>
</reference>
<dbReference type="VEuPathDB" id="ToxoDB:ETH2_0650900"/>
<reference evidence="1" key="1">
    <citation type="submission" date="2013-10" db="EMBL/GenBank/DDBJ databases">
        <title>Genomic analysis of the causative agents of coccidiosis in chickens.</title>
        <authorList>
            <person name="Reid A.J."/>
            <person name="Blake D."/>
            <person name="Billington K."/>
            <person name="Browne H."/>
            <person name="Dunn M."/>
            <person name="Hung S."/>
            <person name="Kawahara F."/>
            <person name="Miranda-Saavedra D."/>
            <person name="Mourier T."/>
            <person name="Nagra H."/>
            <person name="Otto T.D."/>
            <person name="Rawlings N."/>
            <person name="Sanchez A."/>
            <person name="Sanders M."/>
            <person name="Subramaniam C."/>
            <person name="Tay Y."/>
            <person name="Dear P."/>
            <person name="Doerig C."/>
            <person name="Gruber A."/>
            <person name="Parkinson J."/>
            <person name="Shirley M."/>
            <person name="Wan K.L."/>
            <person name="Berriman M."/>
            <person name="Tomley F."/>
            <person name="Pain A."/>
        </authorList>
    </citation>
    <scope>NUCLEOTIDE SEQUENCE [LARGE SCALE GENOMIC DNA]</scope>
    <source>
        <strain evidence="1">Houghton</strain>
    </source>
</reference>
<dbReference type="OrthoDB" id="2135133at2759"/>
<dbReference type="EMBL" id="HG677169">
    <property type="protein sequence ID" value="CDJ44490.1"/>
    <property type="molecule type" value="Genomic_DNA"/>
</dbReference>
<name>U6L9Q3_EIMTE</name>
<keyword evidence="2" id="KW-1185">Reference proteome</keyword>
<sequence>MWSSKCKETAQEVASRWEMLFKHEVLSSLETPLPVEEEGLGFRIELTKGKAREELARVYCAGADPWKEVSAEMEQQLHEMGAALEEANIEAIKVNCSRPLDQLKAELAEEASRFYLWRSFAAFAQQQAELLLLSANLEINSNVNLSAALVSRVSVHWVHTELKREYQPLIHANFFALLYLVGLWVA</sequence>
<protein>
    <submittedName>
        <fullName evidence="1">Guanylate binding protein, putative</fullName>
    </submittedName>
</protein>
<dbReference type="AlphaFoldDB" id="U6L9Q3"/>